<dbReference type="GO" id="GO:0008465">
    <property type="term" value="F:hydroxypyruvate reductase (NADH) activity"/>
    <property type="evidence" value="ECO:0007669"/>
    <property type="project" value="TreeGrafter"/>
</dbReference>
<dbReference type="FunFam" id="3.40.50.720:FF:000026">
    <property type="entry name" value="Glyoxylate/hydroxypyruvate reductase B"/>
    <property type="match status" value="1"/>
</dbReference>
<dbReference type="GO" id="GO:0051287">
    <property type="term" value="F:NAD binding"/>
    <property type="evidence" value="ECO:0007669"/>
    <property type="project" value="InterPro"/>
</dbReference>
<evidence type="ECO:0000313" key="6">
    <source>
        <dbReference type="EMBL" id="JAS32493.1"/>
    </source>
</evidence>
<evidence type="ECO:0000259" key="5">
    <source>
        <dbReference type="Pfam" id="PF02826"/>
    </source>
</evidence>
<dbReference type="Gene3D" id="3.40.50.720">
    <property type="entry name" value="NAD(P)-binding Rossmann-like Domain"/>
    <property type="match status" value="2"/>
</dbReference>
<organism evidence="6">
    <name type="scientific">Clastoptera arizonana</name>
    <name type="common">Arizona spittle bug</name>
    <dbReference type="NCBI Taxonomy" id="38151"/>
    <lineage>
        <taxon>Eukaryota</taxon>
        <taxon>Metazoa</taxon>
        <taxon>Ecdysozoa</taxon>
        <taxon>Arthropoda</taxon>
        <taxon>Hexapoda</taxon>
        <taxon>Insecta</taxon>
        <taxon>Pterygota</taxon>
        <taxon>Neoptera</taxon>
        <taxon>Paraneoptera</taxon>
        <taxon>Hemiptera</taxon>
        <taxon>Auchenorrhyncha</taxon>
        <taxon>Cercopoidea</taxon>
        <taxon>Clastopteridae</taxon>
        <taxon>Clastoptera</taxon>
    </lineage>
</organism>
<dbReference type="InterPro" id="IPR036291">
    <property type="entry name" value="NAD(P)-bd_dom_sf"/>
</dbReference>
<evidence type="ECO:0000256" key="2">
    <source>
        <dbReference type="ARBA" id="ARBA00073306"/>
    </source>
</evidence>
<dbReference type="EMBL" id="GEDC01004805">
    <property type="protein sequence ID" value="JAS32493.1"/>
    <property type="molecule type" value="Transcribed_RNA"/>
</dbReference>
<keyword evidence="1 3" id="KW-0560">Oxidoreductase</keyword>
<dbReference type="GO" id="GO:0030267">
    <property type="term" value="F:glyoxylate reductase (NADPH) activity"/>
    <property type="evidence" value="ECO:0007669"/>
    <property type="project" value="TreeGrafter"/>
</dbReference>
<sequence length="365" mass="39662">MGGNFKCQYISTLLSCENLHSRYVIGLKNCFRHKVVNLSTMSSKPKIFVTRSDFPSNGIELLKSKYDVSTWDSKTKVITKDDIIKNLPGTSALFCSLNDKIDKEVLLSAGPSLKVVASMSVGVDHIDLAECRTLGIKVGYTPNVLTEATAELTIALLLATSRRLFEANQQLRTGGWSSWSPLWMCGPALKGSTVGIIGLGRIGQEVARKLKSFNVGKIIYTGRRDVKEAKELGATKCNLESLLKLSDFVIATCALTPQTKGLFTAERFALMKPTAIFINTSRGALVDHDALYKALKGGKIHAAGLDVMTPEPLPTDHPLLQLNNCVLLPHIGSATNEARKAMSELTARNIIAGLEQTPLPAEYIS</sequence>
<dbReference type="SUPFAM" id="SSF52283">
    <property type="entry name" value="Formate/glycerate dehydrogenase catalytic domain-like"/>
    <property type="match status" value="1"/>
</dbReference>
<evidence type="ECO:0000256" key="3">
    <source>
        <dbReference type="RuleBase" id="RU003719"/>
    </source>
</evidence>
<dbReference type="Pfam" id="PF00389">
    <property type="entry name" value="2-Hacid_dh"/>
    <property type="match status" value="1"/>
</dbReference>
<feature type="domain" description="D-isomer specific 2-hydroxyacid dehydrogenase NAD-binding" evidence="5">
    <location>
        <begin position="154"/>
        <end position="332"/>
    </location>
</feature>
<dbReference type="PANTHER" id="PTHR10996">
    <property type="entry name" value="2-HYDROXYACID DEHYDROGENASE-RELATED"/>
    <property type="match status" value="1"/>
</dbReference>
<dbReference type="InterPro" id="IPR006140">
    <property type="entry name" value="D-isomer_DH_NAD-bd"/>
</dbReference>
<dbReference type="Pfam" id="PF02826">
    <property type="entry name" value="2-Hacid_dh_C"/>
    <property type="match status" value="1"/>
</dbReference>
<evidence type="ECO:0000259" key="4">
    <source>
        <dbReference type="Pfam" id="PF00389"/>
    </source>
</evidence>
<dbReference type="PROSITE" id="PS00671">
    <property type="entry name" value="D_2_HYDROXYACID_DH_3"/>
    <property type="match status" value="1"/>
</dbReference>
<dbReference type="InterPro" id="IPR029753">
    <property type="entry name" value="D-isomer_DH_CS"/>
</dbReference>
<gene>
    <name evidence="6" type="ORF">g.11678</name>
</gene>
<dbReference type="AlphaFoldDB" id="A0A1B6E3I2"/>
<name>A0A1B6E3I2_9HEMI</name>
<dbReference type="PANTHER" id="PTHR10996:SF277">
    <property type="entry name" value="GLYOXYLATE REDUCTASE_HYDROXYPYRUVATE REDUCTASE"/>
    <property type="match status" value="1"/>
</dbReference>
<protein>
    <recommendedName>
        <fullName evidence="2">Glyoxylate reductase/hydroxypyruvate reductase</fullName>
    </recommendedName>
</protein>
<dbReference type="CDD" id="cd05301">
    <property type="entry name" value="GDH"/>
    <property type="match status" value="1"/>
</dbReference>
<dbReference type="GO" id="GO:0005829">
    <property type="term" value="C:cytosol"/>
    <property type="evidence" value="ECO:0007669"/>
    <property type="project" value="TreeGrafter"/>
</dbReference>
<evidence type="ECO:0000256" key="1">
    <source>
        <dbReference type="ARBA" id="ARBA00023002"/>
    </source>
</evidence>
<reference evidence="6" key="1">
    <citation type="submission" date="2015-12" db="EMBL/GenBank/DDBJ databases">
        <title>De novo transcriptome assembly of four potential Pierce s Disease insect vectors from Arizona vineyards.</title>
        <authorList>
            <person name="Tassone E.E."/>
        </authorList>
    </citation>
    <scope>NUCLEOTIDE SEQUENCE</scope>
</reference>
<feature type="domain" description="D-isomer specific 2-hydroxyacid dehydrogenase catalytic" evidence="4">
    <location>
        <begin position="53"/>
        <end position="359"/>
    </location>
</feature>
<dbReference type="InterPro" id="IPR050223">
    <property type="entry name" value="D-isomer_2-hydroxyacid_DH"/>
</dbReference>
<proteinExistence type="inferred from homology"/>
<dbReference type="InterPro" id="IPR006139">
    <property type="entry name" value="D-isomer_2_OHA_DH_cat_dom"/>
</dbReference>
<dbReference type="SUPFAM" id="SSF51735">
    <property type="entry name" value="NAD(P)-binding Rossmann-fold domains"/>
    <property type="match status" value="1"/>
</dbReference>
<accession>A0A1B6E3I2</accession>
<comment type="similarity">
    <text evidence="3">Belongs to the D-isomer specific 2-hydroxyacid dehydrogenase family.</text>
</comment>